<dbReference type="AlphaFoldDB" id="A0A068NKT0"/>
<proteinExistence type="predicted"/>
<dbReference type="HOGENOM" id="CLU_004847_0_0_0"/>
<keyword evidence="3" id="KW-1185">Reference proteome</keyword>
<accession>A0A068NKT0</accession>
<dbReference type="GO" id="GO:0010411">
    <property type="term" value="P:xyloglucan metabolic process"/>
    <property type="evidence" value="ECO:0007669"/>
    <property type="project" value="TreeGrafter"/>
</dbReference>
<dbReference type="Proteomes" id="UP000027982">
    <property type="component" value="Chromosome"/>
</dbReference>
<dbReference type="Gene3D" id="2.130.10.10">
    <property type="entry name" value="YVTN repeat-like/Quinoprotein amine dehydrogenase"/>
    <property type="match status" value="5"/>
</dbReference>
<dbReference type="EMBL" id="CP007139">
    <property type="protein sequence ID" value="AIE84193.1"/>
    <property type="molecule type" value="Genomic_DNA"/>
</dbReference>
<gene>
    <name evidence="2" type="ORF">OP10G_0825</name>
</gene>
<feature type="region of interest" description="Disordered" evidence="1">
    <location>
        <begin position="785"/>
        <end position="809"/>
    </location>
</feature>
<evidence type="ECO:0000313" key="3">
    <source>
        <dbReference type="Proteomes" id="UP000027982"/>
    </source>
</evidence>
<name>A0A068NKT0_FIMGI</name>
<dbReference type="eggNOG" id="COG4447">
    <property type="taxonomic scope" value="Bacteria"/>
</dbReference>
<dbReference type="CDD" id="cd15482">
    <property type="entry name" value="Sialidase_non-viral"/>
    <property type="match status" value="2"/>
</dbReference>
<dbReference type="PANTHER" id="PTHR43739">
    <property type="entry name" value="XYLOGLUCANASE (EUROFUNG)"/>
    <property type="match status" value="1"/>
</dbReference>
<evidence type="ECO:0000313" key="2">
    <source>
        <dbReference type="EMBL" id="AIE84193.1"/>
    </source>
</evidence>
<dbReference type="InterPro" id="IPR052025">
    <property type="entry name" value="Xyloglucanase_GH74"/>
</dbReference>
<dbReference type="PANTHER" id="PTHR43739:SF5">
    <property type="entry name" value="EXO-ALPHA-SIALIDASE"/>
    <property type="match status" value="1"/>
</dbReference>
<feature type="compositionally biased region" description="Basic and acidic residues" evidence="1">
    <location>
        <begin position="785"/>
        <end position="802"/>
    </location>
</feature>
<evidence type="ECO:0000256" key="1">
    <source>
        <dbReference type="SAM" id="MobiDB-lite"/>
    </source>
</evidence>
<dbReference type="STRING" id="661478.OP10G_0825"/>
<dbReference type="SUPFAM" id="SSF50939">
    <property type="entry name" value="Sialidases"/>
    <property type="match status" value="2"/>
</dbReference>
<dbReference type="KEGG" id="fgi:OP10G_0825"/>
<sequence length="866" mass="93718">MVVAGLASLLSAASFGQSVDPSLLGGLSYRLVGPFRAGRCLACTGVPGNPDKFYFGAVGGGIWVSENAGLTWTPIFDQMHAASIGAIAVAPSKPEVVYVGSGEADMRSDIQQGDGMYKSTDGGATWAHIGLEDTRQIGKILVDPQNENVLYVAALGHQFGPNEERGVFKSVDGGATWTKSLYLNADTGAIDMVMDPTDHNTLIASMWQTRRPPWEVYPPSSGPGSGLYKSTDAGKTWSKITGHGLPGAFGHVGLSISNANPNRVYAVVDTNRKTGGGVFVSEDKGANWTLATADERLWGRGWYFGGITADPKDADAVYVMNTGMYRSTDGGKTFLPIKGAPGGDDYHTLWINPSDPKRMISATDQGTIVSIDGGKTWSSWWNQPTGQFYHVIADNRFPYWVAGAQQDSGAMAVPSRSNHDHISMRDWRPMSVGGESGTIAADRLHPGTLLDDGGTIERLDDGWHKSVDPTKGKPGGPWRKAWTLPIAASPVDPKVFYTSRQSVFRSGDSGNSWQIISPDLTRQTHTTPTNLDGPTAADIDPAPHHGVVFWLAPSPKKRGTLWAGTDDGLIWLTRDDGKHWENVTPSQLTPWSTVGIIDASHFDADTAYAAIDRHRLDDNKPYIYRTRDGGKHWDLITTGLPSGEFVNVVREDPVRRGLLYAGTDWGVFVSFDDGANWQPLQLNLPHASMRDLVIAGNDLVVGTHGRAIWILDDLSPLRQISTSTRSTTLLAPSPAVVFIRGPGFDDGTPLPIEEPRGENPPYGAMIDYVLAEPAHLVTVRVTDAHGKEVGKASSSDKPRPPDPSRLTIAPYWVRPGSTLSTGPGAHRFVWNFGEQMAPGDYEVALTVDGKVYKQRLKLLADPRQKR</sequence>
<dbReference type="InterPro" id="IPR015943">
    <property type="entry name" value="WD40/YVTN_repeat-like_dom_sf"/>
</dbReference>
<reference evidence="2 3" key="1">
    <citation type="journal article" date="2014" name="PLoS ONE">
        <title>The first complete genome sequence of the class fimbriimonadia in the phylum armatimonadetes.</title>
        <authorList>
            <person name="Hu Z.Y."/>
            <person name="Wang Y.Z."/>
            <person name="Im W.T."/>
            <person name="Wang S.Y."/>
            <person name="Zhao G.P."/>
            <person name="Zheng H.J."/>
            <person name="Quan Z.X."/>
        </authorList>
    </citation>
    <scope>NUCLEOTIDE SEQUENCE [LARGE SCALE GENOMIC DNA]</scope>
    <source>
        <strain evidence="2">Gsoil 348</strain>
    </source>
</reference>
<protein>
    <submittedName>
        <fullName evidence="2">Cellulase</fullName>
    </submittedName>
</protein>
<dbReference type="InterPro" id="IPR036278">
    <property type="entry name" value="Sialidase_sf"/>
</dbReference>
<organism evidence="2 3">
    <name type="scientific">Fimbriimonas ginsengisoli Gsoil 348</name>
    <dbReference type="NCBI Taxonomy" id="661478"/>
    <lineage>
        <taxon>Bacteria</taxon>
        <taxon>Bacillati</taxon>
        <taxon>Armatimonadota</taxon>
        <taxon>Fimbriimonadia</taxon>
        <taxon>Fimbriimonadales</taxon>
        <taxon>Fimbriimonadaceae</taxon>
        <taxon>Fimbriimonas</taxon>
    </lineage>
</organism>